<accession>A0A0G0I157</accession>
<proteinExistence type="predicted"/>
<feature type="transmembrane region" description="Helical" evidence="6">
    <location>
        <begin position="48"/>
        <end position="74"/>
    </location>
</feature>
<evidence type="ECO:0000256" key="3">
    <source>
        <dbReference type="ARBA" id="ARBA00022692"/>
    </source>
</evidence>
<dbReference type="GO" id="GO:0005886">
    <property type="term" value="C:plasma membrane"/>
    <property type="evidence" value="ECO:0007669"/>
    <property type="project" value="UniProtKB-SubCell"/>
</dbReference>
<evidence type="ECO:0000313" key="8">
    <source>
        <dbReference type="Proteomes" id="UP000034231"/>
    </source>
</evidence>
<evidence type="ECO:0000256" key="6">
    <source>
        <dbReference type="SAM" id="Phobius"/>
    </source>
</evidence>
<dbReference type="AlphaFoldDB" id="A0A0G0I157"/>
<dbReference type="InterPro" id="IPR002797">
    <property type="entry name" value="Polysacc_synth"/>
</dbReference>
<keyword evidence="4 6" id="KW-1133">Transmembrane helix</keyword>
<feature type="transmembrane region" description="Helical" evidence="6">
    <location>
        <begin position="331"/>
        <end position="353"/>
    </location>
</feature>
<sequence>MQYILALLKTRTLRDTLVSFIGLGTTAFFGFILTVILARHLGPSTYGIYSAITALSAIVFGLGDLGIAPSLINFLPKLPEKYKDIISTSFIVQLLICLFAAVLFVIFAIFHQTIIPGSLSGHLLLAGVITINYLLIGYIQGIFTAQKRFWNYSLSQIIDSGAKIIIVFILLYYSRLDIGTAIIANIVSTILAIAFTFGKELVNIKPACDPKIFSMLFGFARWIAVSRLFSVLISRIDIVLLNLMVSSYSAGIYSAASRITLLFALLLGTLQAVVNPRFSGFDSPLRTLIYIKKLFLFICGIILLMLFAILLASPIINLVFGDKYTEAIPVFQYLTLAMIPFLFSLITTPAIIYTFNRPDFYAKVTAVQVTSLVILELFLIPSVGYFAPVIAVGISNLFFMLFSGIKLYQLLTLKHVRQ</sequence>
<comment type="subcellular location">
    <subcellularLocation>
        <location evidence="1">Cell membrane</location>
        <topology evidence="1">Multi-pass membrane protein</topology>
    </subcellularLocation>
</comment>
<evidence type="ECO:0000313" key="7">
    <source>
        <dbReference type="EMBL" id="KKQ48307.1"/>
    </source>
</evidence>
<keyword evidence="5 6" id="KW-0472">Membrane</keyword>
<feature type="transmembrane region" description="Helical" evidence="6">
    <location>
        <begin position="20"/>
        <end position="42"/>
    </location>
</feature>
<feature type="transmembrane region" description="Helical" evidence="6">
    <location>
        <begin position="219"/>
        <end position="245"/>
    </location>
</feature>
<dbReference type="PANTHER" id="PTHR30250:SF11">
    <property type="entry name" value="O-ANTIGEN TRANSPORTER-RELATED"/>
    <property type="match status" value="1"/>
</dbReference>
<keyword evidence="3 6" id="KW-0812">Transmembrane</keyword>
<evidence type="ECO:0000256" key="4">
    <source>
        <dbReference type="ARBA" id="ARBA00022989"/>
    </source>
</evidence>
<protein>
    <submittedName>
        <fullName evidence="7">Heteropolysaccharide repeat unit export protein</fullName>
    </submittedName>
</protein>
<dbReference type="PANTHER" id="PTHR30250">
    <property type="entry name" value="PST FAMILY PREDICTED COLANIC ACID TRANSPORTER"/>
    <property type="match status" value="1"/>
</dbReference>
<feature type="transmembrane region" description="Helical" evidence="6">
    <location>
        <begin position="386"/>
        <end position="408"/>
    </location>
</feature>
<feature type="transmembrane region" description="Helical" evidence="6">
    <location>
        <begin position="86"/>
        <end position="110"/>
    </location>
</feature>
<name>A0A0G0I157_9BACT</name>
<dbReference type="InterPro" id="IPR050833">
    <property type="entry name" value="Poly_Biosynth_Transport"/>
</dbReference>
<organism evidence="7 8">
    <name type="scientific">Candidatus Shapirobacteria bacterium GW2011_GWE1_38_10</name>
    <dbReference type="NCBI Taxonomy" id="1618488"/>
    <lineage>
        <taxon>Bacteria</taxon>
        <taxon>Candidatus Shapironibacteriota</taxon>
    </lineage>
</organism>
<comment type="caution">
    <text evidence="7">The sequence shown here is derived from an EMBL/GenBank/DDBJ whole genome shotgun (WGS) entry which is preliminary data.</text>
</comment>
<feature type="transmembrane region" description="Helical" evidence="6">
    <location>
        <begin position="294"/>
        <end position="319"/>
    </location>
</feature>
<keyword evidence="2" id="KW-1003">Cell membrane</keyword>
<feature type="transmembrane region" description="Helical" evidence="6">
    <location>
        <begin position="180"/>
        <end position="198"/>
    </location>
</feature>
<evidence type="ECO:0000256" key="5">
    <source>
        <dbReference type="ARBA" id="ARBA00023136"/>
    </source>
</evidence>
<feature type="transmembrane region" description="Helical" evidence="6">
    <location>
        <begin position="360"/>
        <end position="380"/>
    </location>
</feature>
<evidence type="ECO:0000256" key="1">
    <source>
        <dbReference type="ARBA" id="ARBA00004651"/>
    </source>
</evidence>
<feature type="transmembrane region" description="Helical" evidence="6">
    <location>
        <begin position="251"/>
        <end position="274"/>
    </location>
</feature>
<feature type="transmembrane region" description="Helical" evidence="6">
    <location>
        <begin position="122"/>
        <end position="145"/>
    </location>
</feature>
<dbReference type="Proteomes" id="UP000034231">
    <property type="component" value="Unassembled WGS sequence"/>
</dbReference>
<dbReference type="Pfam" id="PF01943">
    <property type="entry name" value="Polysacc_synt"/>
    <property type="match status" value="1"/>
</dbReference>
<reference evidence="7 8" key="1">
    <citation type="journal article" date="2015" name="Nature">
        <title>rRNA introns, odd ribosomes, and small enigmatic genomes across a large radiation of phyla.</title>
        <authorList>
            <person name="Brown C.T."/>
            <person name="Hug L.A."/>
            <person name="Thomas B.C."/>
            <person name="Sharon I."/>
            <person name="Castelle C.J."/>
            <person name="Singh A."/>
            <person name="Wilkins M.J."/>
            <person name="Williams K.H."/>
            <person name="Banfield J.F."/>
        </authorList>
    </citation>
    <scope>NUCLEOTIDE SEQUENCE [LARGE SCALE GENOMIC DNA]</scope>
</reference>
<dbReference type="EMBL" id="LBTX01000037">
    <property type="protein sequence ID" value="KKQ48307.1"/>
    <property type="molecule type" value="Genomic_DNA"/>
</dbReference>
<gene>
    <name evidence="7" type="ORF">US68_C0037G0005</name>
</gene>
<feature type="transmembrane region" description="Helical" evidence="6">
    <location>
        <begin position="157"/>
        <end position="174"/>
    </location>
</feature>
<evidence type="ECO:0000256" key="2">
    <source>
        <dbReference type="ARBA" id="ARBA00022475"/>
    </source>
</evidence>